<protein>
    <submittedName>
        <fullName evidence="1">Uncharacterized protein</fullName>
    </submittedName>
</protein>
<sequence>MEAFVVPARWAGAQTAAGCFAGSAKCHCAPNPRAKRSSSVGRSAWFLLDRKNDDDVEEEQLVAFNVSRRVFGVVLGSLSVWAGTKLFFQRELDLALDYLDEKLGLVSGQRFYEPMPVDPTTAQVLLNAPLVVAQRMKIISADELKASEERLRPRAQSFFLESPEYEERSSLTRKSIQSLVPDESDIRDSRTLSWLLYVRMHLICERATYRNQRRQLMLEISQYILDHAPRFSLANVPLGPRIDQWTAGIDHILAAFQATGLCSTYKIEFPITQQEEWVDEGRTSVSVFADSIALMPAAQVLAGESFNDLAPIFLGEMLRVYLQRCGIATESEEFYMDDTFQRDFTKYKPTAIAIQLDLALVSNASTPST</sequence>
<organism evidence="1 2">
    <name type="scientific">Porphyridium purpureum</name>
    <name type="common">Red alga</name>
    <name type="synonym">Porphyridium cruentum</name>
    <dbReference type="NCBI Taxonomy" id="35688"/>
    <lineage>
        <taxon>Eukaryota</taxon>
        <taxon>Rhodophyta</taxon>
        <taxon>Bangiophyceae</taxon>
        <taxon>Porphyridiales</taxon>
        <taxon>Porphyridiaceae</taxon>
        <taxon>Porphyridium</taxon>
    </lineage>
</organism>
<dbReference type="AlphaFoldDB" id="A0A5J4YJ67"/>
<evidence type="ECO:0000313" key="1">
    <source>
        <dbReference type="EMBL" id="KAA8490890.1"/>
    </source>
</evidence>
<name>A0A5J4YJ67_PORPP</name>
<dbReference type="EMBL" id="VRMN01000018">
    <property type="protein sequence ID" value="KAA8490890.1"/>
    <property type="molecule type" value="Genomic_DNA"/>
</dbReference>
<evidence type="ECO:0000313" key="2">
    <source>
        <dbReference type="Proteomes" id="UP000324585"/>
    </source>
</evidence>
<dbReference type="Proteomes" id="UP000324585">
    <property type="component" value="Unassembled WGS sequence"/>
</dbReference>
<proteinExistence type="predicted"/>
<dbReference type="OMA" id="ICERATY"/>
<keyword evidence="2" id="KW-1185">Reference proteome</keyword>
<reference evidence="2" key="1">
    <citation type="journal article" date="2019" name="Nat. Commun.">
        <title>Expansion of phycobilisome linker gene families in mesophilic red algae.</title>
        <authorList>
            <person name="Lee J."/>
            <person name="Kim D."/>
            <person name="Bhattacharya D."/>
            <person name="Yoon H.S."/>
        </authorList>
    </citation>
    <scope>NUCLEOTIDE SEQUENCE [LARGE SCALE GENOMIC DNA]</scope>
    <source>
        <strain evidence="2">CCMP 1328</strain>
    </source>
</reference>
<comment type="caution">
    <text evidence="1">The sequence shown here is derived from an EMBL/GenBank/DDBJ whole genome shotgun (WGS) entry which is preliminary data.</text>
</comment>
<gene>
    <name evidence="1" type="ORF">FVE85_1337</name>
</gene>
<accession>A0A5J4YJ67</accession>